<organism evidence="1 2">
    <name type="scientific">Colletotrichum siamense</name>
    <name type="common">Anthracnose fungus</name>
    <dbReference type="NCBI Taxonomy" id="690259"/>
    <lineage>
        <taxon>Eukaryota</taxon>
        <taxon>Fungi</taxon>
        <taxon>Dikarya</taxon>
        <taxon>Ascomycota</taxon>
        <taxon>Pezizomycotina</taxon>
        <taxon>Sordariomycetes</taxon>
        <taxon>Hypocreomycetidae</taxon>
        <taxon>Glomerellales</taxon>
        <taxon>Glomerellaceae</taxon>
        <taxon>Colletotrichum</taxon>
        <taxon>Colletotrichum gloeosporioides species complex</taxon>
    </lineage>
</organism>
<protein>
    <submittedName>
        <fullName evidence="1">Uncharacterized protein</fullName>
    </submittedName>
</protein>
<dbReference type="EMBL" id="QPMT01000004">
    <property type="protein sequence ID" value="KAF4864565.1"/>
    <property type="molecule type" value="Genomic_DNA"/>
</dbReference>
<keyword evidence="2" id="KW-1185">Reference proteome</keyword>
<evidence type="ECO:0000313" key="2">
    <source>
        <dbReference type="Proteomes" id="UP000711996"/>
    </source>
</evidence>
<comment type="caution">
    <text evidence="1">The sequence shown here is derived from an EMBL/GenBank/DDBJ whole genome shotgun (WGS) entry which is preliminary data.</text>
</comment>
<dbReference type="Proteomes" id="UP000711996">
    <property type="component" value="Unassembled WGS sequence"/>
</dbReference>
<name>A0A9P5F2K0_COLSI</name>
<proteinExistence type="predicted"/>
<reference evidence="1" key="1">
    <citation type="submission" date="2019-06" db="EMBL/GenBank/DDBJ databases">
        <authorList>
            <person name="Gan P."/>
            <person name="Shirasu K."/>
        </authorList>
    </citation>
    <scope>NUCLEOTIDE SEQUENCE [LARGE SCALE GENOMIC DNA]</scope>
    <source>
        <strain evidence="1">CAD2</strain>
    </source>
</reference>
<dbReference type="AlphaFoldDB" id="A0A9P5F2K0"/>
<accession>A0A9P5F2K0</accession>
<dbReference type="OrthoDB" id="4840448at2759"/>
<sequence length="280" mass="31033">MAALKSLRAIRAKYVQKQQEKVKSAVVAAAAPDPFQAVANWNWEGVTSPVQQSHNAVAHQFIDGSNSSNGADHYMDGICAPAQGYNKDVAMGFAMDIDDASYNSPDVSMSDVSSEISSDASSAVFDIDMDIVSDAMADITMSDVPCASPEIHMSDAWDVGSLCDEDHSDNMLKILAGKKRAAGLRQLEGPQRLRPREDNSREHIAAEIFKSRATIEKWQKVLEKIRLEMQSGCVDLWPATRRKERGECLLAEEWRRLDRLDMEYYIASKYAAGLDECCVY</sequence>
<gene>
    <name evidence="1" type="ORF">CGCSCA2_v002088</name>
</gene>
<evidence type="ECO:0000313" key="1">
    <source>
        <dbReference type="EMBL" id="KAF4864565.1"/>
    </source>
</evidence>